<dbReference type="SMART" id="SM00216">
    <property type="entry name" value="VWD"/>
    <property type="match status" value="1"/>
</dbReference>
<dbReference type="InterPro" id="IPR001846">
    <property type="entry name" value="VWF_type-D"/>
</dbReference>
<comment type="subcellular location">
    <subcellularLocation>
        <location evidence="1">Secreted</location>
    </subcellularLocation>
</comment>
<dbReference type="RefSeq" id="XP_012674117.2">
    <property type="nucleotide sequence ID" value="XM_012818663.3"/>
</dbReference>
<dbReference type="PROSITE" id="PS50184">
    <property type="entry name" value="VWFC_2"/>
    <property type="match status" value="1"/>
</dbReference>
<evidence type="ECO:0000256" key="2">
    <source>
        <dbReference type="ARBA" id="ARBA00022525"/>
    </source>
</evidence>
<evidence type="ECO:0000313" key="10">
    <source>
        <dbReference type="Proteomes" id="UP000515152"/>
    </source>
</evidence>
<feature type="domain" description="VWFC" evidence="8">
    <location>
        <begin position="321"/>
        <end position="387"/>
    </location>
</feature>
<dbReference type="PANTHER" id="PTHR11339:SF371">
    <property type="entry name" value="MUCIN-2"/>
    <property type="match status" value="1"/>
</dbReference>
<dbReference type="Pfam" id="PF00094">
    <property type="entry name" value="VWD"/>
    <property type="match status" value="1"/>
</dbReference>
<feature type="domain" description="VWFD" evidence="9">
    <location>
        <begin position="1"/>
        <end position="170"/>
    </location>
</feature>
<dbReference type="InterPro" id="IPR006207">
    <property type="entry name" value="Cys_knot_C"/>
</dbReference>
<feature type="disulfide bond" evidence="6">
    <location>
        <begin position="487"/>
        <end position="541"/>
    </location>
</feature>
<dbReference type="SMART" id="SM00041">
    <property type="entry name" value="CT"/>
    <property type="match status" value="1"/>
</dbReference>
<dbReference type="PANTHER" id="PTHR11339">
    <property type="entry name" value="EXTRACELLULAR MATRIX GLYCOPROTEIN RELATED"/>
    <property type="match status" value="1"/>
</dbReference>
<proteinExistence type="predicted"/>
<feature type="disulfide bond" evidence="6">
    <location>
        <begin position="476"/>
        <end position="525"/>
    </location>
</feature>
<keyword evidence="4 6" id="KW-1015">Disulfide bond</keyword>
<dbReference type="PROSITE" id="PS01208">
    <property type="entry name" value="VWFC_1"/>
    <property type="match status" value="1"/>
</dbReference>
<evidence type="ECO:0000256" key="5">
    <source>
        <dbReference type="ARBA" id="ARBA00023180"/>
    </source>
</evidence>
<dbReference type="PROSITE" id="PS51233">
    <property type="entry name" value="VWFD"/>
    <property type="match status" value="1"/>
</dbReference>
<evidence type="ECO:0000256" key="6">
    <source>
        <dbReference type="PROSITE-ProRule" id="PRU00039"/>
    </source>
</evidence>
<feature type="domain" description="CTCK" evidence="7">
    <location>
        <begin position="462"/>
        <end position="549"/>
    </location>
</feature>
<dbReference type="InterPro" id="IPR001007">
    <property type="entry name" value="VWF_dom"/>
</dbReference>
<evidence type="ECO:0000256" key="3">
    <source>
        <dbReference type="ARBA" id="ARBA00022737"/>
    </source>
</evidence>
<sequence length="554" mass="61584">MGDPYITFDGTYYAYHGNCTYVLVKEIIAKYNFSVHIKKSYCDNSSHLACQQYLTVYYKSHKVLLEQQVNPKVHVNGRRAFPTFSNNDFIIRSTGIELRMDIPDIKTTVVFKGSTFYITLPNSLFHGNTEGHCGNCDNNRTNDCSLPNGQTKPSCPETARHWVVNASECPAPPTTPPTAPPPTCKPAPLCEIILSKVFEKCREVLPYEWYYKACQDSVCGGNNSSGCHSLGAFAEACAKYSEKYCVEWRSLTKGVCEHECPKNKVYKSCGSVIQKTCSCTEETDCQGDEQLCPSTKAEGCYCAEGKDIFSPYSDECVVCHDVCTGPGGMPKKLGETWRYGCKECECSFASLSVECWPVQCDPKPITCPLGKRKVSKTVDCCMQYECEPKEVCVFDNTERQPGEKWSPSNDTCVKYTCTKQNHQFVVVEVITTCPRINTEDCIPGTVRTDAAGCCKICTPKSCKVSKKEAYLEISDCNSTAPVELTVCSGACATYSMYSSEMNTVMHNCACCQEQRTSEKQAEMRCTNGTTITHSYVYIEECGCETQKCVEKING</sequence>
<gene>
    <name evidence="11" type="primary">LOC105892417</name>
</gene>
<dbReference type="InterPro" id="IPR014853">
    <property type="entry name" value="VWF/SSPO/ZAN-like_Cys-rich_dom"/>
</dbReference>
<protein>
    <submittedName>
        <fullName evidence="11">Mucin-2-like</fullName>
    </submittedName>
</protein>
<keyword evidence="10" id="KW-1185">Reference proteome</keyword>
<evidence type="ECO:0000259" key="7">
    <source>
        <dbReference type="PROSITE" id="PS01225"/>
    </source>
</evidence>
<dbReference type="GO" id="GO:0031012">
    <property type="term" value="C:extracellular matrix"/>
    <property type="evidence" value="ECO:0007669"/>
    <property type="project" value="TreeGrafter"/>
</dbReference>
<evidence type="ECO:0000259" key="8">
    <source>
        <dbReference type="PROSITE" id="PS50184"/>
    </source>
</evidence>
<organism evidence="10 11">
    <name type="scientific">Clupea harengus</name>
    <name type="common">Atlantic herring</name>
    <dbReference type="NCBI Taxonomy" id="7950"/>
    <lineage>
        <taxon>Eukaryota</taxon>
        <taxon>Metazoa</taxon>
        <taxon>Chordata</taxon>
        <taxon>Craniata</taxon>
        <taxon>Vertebrata</taxon>
        <taxon>Euteleostomi</taxon>
        <taxon>Actinopterygii</taxon>
        <taxon>Neopterygii</taxon>
        <taxon>Teleostei</taxon>
        <taxon>Clupei</taxon>
        <taxon>Clupeiformes</taxon>
        <taxon>Clupeoidei</taxon>
        <taxon>Clupeidae</taxon>
        <taxon>Clupea</taxon>
    </lineage>
</organism>
<dbReference type="SMART" id="SM00214">
    <property type="entry name" value="VWC"/>
    <property type="match status" value="2"/>
</dbReference>
<dbReference type="Pfam" id="PF08742">
    <property type="entry name" value="C8"/>
    <property type="match status" value="1"/>
</dbReference>
<dbReference type="SMART" id="SM00832">
    <property type="entry name" value="C8"/>
    <property type="match status" value="1"/>
</dbReference>
<keyword evidence="5" id="KW-0325">Glycoprotein</keyword>
<dbReference type="InterPro" id="IPR050780">
    <property type="entry name" value="Mucin_vWF_Thrombospondin_sf"/>
</dbReference>
<keyword evidence="2" id="KW-0964">Secreted</keyword>
<dbReference type="PROSITE" id="PS01225">
    <property type="entry name" value="CTCK_2"/>
    <property type="match status" value="1"/>
</dbReference>
<evidence type="ECO:0000256" key="1">
    <source>
        <dbReference type="ARBA" id="ARBA00004613"/>
    </source>
</evidence>
<keyword evidence="3" id="KW-0677">Repeat</keyword>
<dbReference type="PROSITE" id="PS01185">
    <property type="entry name" value="CTCK_1"/>
    <property type="match status" value="1"/>
</dbReference>
<dbReference type="Proteomes" id="UP000515152">
    <property type="component" value="Chromosome 3"/>
</dbReference>
<dbReference type="GO" id="GO:0005615">
    <property type="term" value="C:extracellular space"/>
    <property type="evidence" value="ECO:0007669"/>
    <property type="project" value="TreeGrafter"/>
</dbReference>
<name>A0A6P3VL46_CLUHA</name>
<dbReference type="GeneID" id="105892417"/>
<evidence type="ECO:0000313" key="11">
    <source>
        <dbReference type="RefSeq" id="XP_012674117.2"/>
    </source>
</evidence>
<comment type="caution">
    <text evidence="6">Lacks conserved residue(s) required for the propagation of feature annotation.</text>
</comment>
<evidence type="ECO:0000256" key="4">
    <source>
        <dbReference type="ARBA" id="ARBA00023157"/>
    </source>
</evidence>
<reference evidence="11" key="1">
    <citation type="submission" date="2025-08" db="UniProtKB">
        <authorList>
            <consortium name="RefSeq"/>
        </authorList>
    </citation>
    <scope>IDENTIFICATION</scope>
</reference>
<dbReference type="Pfam" id="PF00007">
    <property type="entry name" value="Cys_knot"/>
    <property type="match status" value="1"/>
</dbReference>
<dbReference type="InterPro" id="IPR006208">
    <property type="entry name" value="Glyco_hormone_CN"/>
</dbReference>
<feature type="disulfide bond" evidence="6">
    <location>
        <begin position="491"/>
        <end position="543"/>
    </location>
</feature>
<dbReference type="KEGG" id="char:105892417"/>
<dbReference type="OrthoDB" id="10071893at2759"/>
<evidence type="ECO:0000259" key="9">
    <source>
        <dbReference type="PROSITE" id="PS51233"/>
    </source>
</evidence>
<dbReference type="AlphaFoldDB" id="A0A6P3VL46"/>
<accession>A0A6P3VL46</accession>